<reference evidence="4" key="1">
    <citation type="submission" date="2016-11" db="EMBL/GenBank/DDBJ databases">
        <title>Complete genome sequence of Virgibacillus pantothenticus 21D, a halophilic bacterium isolated from the deep hypersaline anoxic basin Discovery in the Mediterranean Sea.</title>
        <authorList>
            <person name="Zeaiter Z."/>
            <person name="Booth J.M."/>
            <person name="Prosdocimi E.M."/>
            <person name="Mapelli F."/>
            <person name="Fusi M."/>
            <person name="Daffonchio D."/>
            <person name="Borin S."/>
            <person name="Crotti E."/>
        </authorList>
    </citation>
    <scope>NUCLEOTIDE SEQUENCE [LARGE SCALE GENOMIC DNA]</scope>
    <source>
        <strain evidence="4">21D</strain>
    </source>
</reference>
<dbReference type="SUPFAM" id="SSF56399">
    <property type="entry name" value="ADP-ribosylation"/>
    <property type="match status" value="1"/>
</dbReference>
<dbReference type="EMBL" id="CP018622">
    <property type="protein sequence ID" value="AUJ25180.1"/>
    <property type="molecule type" value="Genomic_DNA"/>
</dbReference>
<evidence type="ECO:0000313" key="3">
    <source>
        <dbReference type="EMBL" id="AUJ25180.1"/>
    </source>
</evidence>
<dbReference type="KEGG" id="vpn:A21D_02116"/>
<feature type="domain" description="ADP ribosyltransferase" evidence="1">
    <location>
        <begin position="326"/>
        <end position="495"/>
    </location>
</feature>
<evidence type="ECO:0000259" key="2">
    <source>
        <dbReference type="Pfam" id="PF04233"/>
    </source>
</evidence>
<evidence type="ECO:0000259" key="1">
    <source>
        <dbReference type="Pfam" id="PF03496"/>
    </source>
</evidence>
<dbReference type="Proteomes" id="UP000234237">
    <property type="component" value="Chromosome"/>
</dbReference>
<dbReference type="AlphaFoldDB" id="A0A2K9J746"/>
<dbReference type="InterPro" id="IPR006528">
    <property type="entry name" value="Phage_head_morphogenesis_dom"/>
</dbReference>
<dbReference type="GO" id="GO:0005576">
    <property type="term" value="C:extracellular region"/>
    <property type="evidence" value="ECO:0007669"/>
    <property type="project" value="InterPro"/>
</dbReference>
<keyword evidence="3" id="KW-0328">Glycosyltransferase</keyword>
<name>A0A2K9J746_9BACI</name>
<dbReference type="Pfam" id="PF04233">
    <property type="entry name" value="Phage_Mu_F"/>
    <property type="match status" value="1"/>
</dbReference>
<sequence>MHKIDKLIKSLNDFIAKVDDEENIEDVVPDFPGLYKLPAIIEDYEITVARLLRAQRKRFLKAFNTFVSKDDKQTLEAFLVFLKSDLFAADEFAEEFGEETAEFLQLTVEELAKLMMESIDKDVPFEILSKRTTDWIQNWSKDLAELMQLNTHKALENELLQAIEDGDSIAEAELRMKEMPQFNRNRARATARTEILTASSRAHYESFKQSPAVKEKKWKHSGAKKINPRATHMAMDGVTIPVDDFFYVDGESGLYPRDPSFTAKNRVHCGCVLGPVVDEDILGLSKDEKEKLRQEALDEMGGPSTSRRNNGKIEDEVSYRPIENIEEWDEKVSELWRNKLTVAEATAIRNYTDDVYRPINKYLRENKLDGYSEEEIKQIIKDISSGISKFDLEDNIITYRGLEDNIWNLPPEILVGMKLEEQSFVSTSINKAVSFDGSFKGKVQMEWRIPMGTVGAYVNSISEFDHEHEFLLNKGTKYKVIDAFEEDGIIKMIVEVINGA</sequence>
<feature type="domain" description="Phage head morphogenesis" evidence="2">
    <location>
        <begin position="155"/>
        <end position="273"/>
    </location>
</feature>
<dbReference type="Pfam" id="PF03496">
    <property type="entry name" value="ADPrib_exo_Tox"/>
    <property type="match status" value="1"/>
</dbReference>
<proteinExistence type="predicted"/>
<organism evidence="3 4">
    <name type="scientific">Virgibacillus dokdonensis</name>
    <dbReference type="NCBI Taxonomy" id="302167"/>
    <lineage>
        <taxon>Bacteria</taxon>
        <taxon>Bacillati</taxon>
        <taxon>Bacillota</taxon>
        <taxon>Bacilli</taxon>
        <taxon>Bacillales</taxon>
        <taxon>Bacillaceae</taxon>
        <taxon>Virgibacillus</taxon>
    </lineage>
</organism>
<dbReference type="RefSeq" id="WP_101933408.1">
    <property type="nucleotide sequence ID" value="NZ_CP018622.1"/>
</dbReference>
<keyword evidence="3" id="KW-0808">Transferase</keyword>
<dbReference type="InterPro" id="IPR003540">
    <property type="entry name" value="ADP-ribosyltransferase"/>
</dbReference>
<dbReference type="GO" id="GO:0106274">
    <property type="term" value="F:NAD+-protein-arginine ADP-ribosyltransferase activity"/>
    <property type="evidence" value="ECO:0007669"/>
    <property type="project" value="UniProtKB-EC"/>
</dbReference>
<dbReference type="PROSITE" id="PS51996">
    <property type="entry name" value="TR_MART"/>
    <property type="match status" value="1"/>
</dbReference>
<evidence type="ECO:0000313" key="4">
    <source>
        <dbReference type="Proteomes" id="UP000234237"/>
    </source>
</evidence>
<protein>
    <submittedName>
        <fullName evidence="3">NAD(+)--arginine ADP-ribosyltransferase EFV</fullName>
        <ecNumber evidence="3">2.4.2.31</ecNumber>
    </submittedName>
</protein>
<dbReference type="EC" id="2.4.2.31" evidence="3"/>
<accession>A0A2K9J746</accession>
<gene>
    <name evidence="3" type="ORF">A21D_02116</name>
</gene>
<dbReference type="Gene3D" id="3.90.176.10">
    <property type="entry name" value="Toxin ADP-ribosyltransferase, Chain A, domain 1"/>
    <property type="match status" value="1"/>
</dbReference>